<dbReference type="GO" id="GO:0017070">
    <property type="term" value="F:U6 snRNA binding"/>
    <property type="evidence" value="ECO:0007669"/>
    <property type="project" value="TreeGrafter"/>
</dbReference>
<dbReference type="GO" id="GO:0000974">
    <property type="term" value="C:Prp19 complex"/>
    <property type="evidence" value="ECO:0007669"/>
    <property type="project" value="TreeGrafter"/>
</dbReference>
<evidence type="ECO:0000256" key="1">
    <source>
        <dbReference type="ARBA" id="ARBA00022884"/>
    </source>
</evidence>
<organism evidence="4 5">
    <name type="scientific">Cuscuta australis</name>
    <dbReference type="NCBI Taxonomy" id="267555"/>
    <lineage>
        <taxon>Eukaryota</taxon>
        <taxon>Viridiplantae</taxon>
        <taxon>Streptophyta</taxon>
        <taxon>Embryophyta</taxon>
        <taxon>Tracheophyta</taxon>
        <taxon>Spermatophyta</taxon>
        <taxon>Magnoliopsida</taxon>
        <taxon>eudicotyledons</taxon>
        <taxon>Gunneridae</taxon>
        <taxon>Pentapetalae</taxon>
        <taxon>asterids</taxon>
        <taxon>lamiids</taxon>
        <taxon>Solanales</taxon>
        <taxon>Convolvulaceae</taxon>
        <taxon>Cuscuteae</taxon>
        <taxon>Cuscuta</taxon>
        <taxon>Cuscuta subgen. Grammica</taxon>
        <taxon>Cuscuta sect. Cleistogrammica</taxon>
    </lineage>
</organism>
<dbReference type="PANTHER" id="PTHR14089">
    <property type="entry name" value="PRE-MRNA-SPLICING FACTOR RBM22"/>
    <property type="match status" value="1"/>
</dbReference>
<dbReference type="Pfam" id="PF21369">
    <property type="entry name" value="STL11_N"/>
    <property type="match status" value="1"/>
</dbReference>
<gene>
    <name evidence="4" type="ORF">DM860_016443</name>
</gene>
<dbReference type="GO" id="GO:0071007">
    <property type="term" value="C:U2-type catalytic step 2 spliceosome"/>
    <property type="evidence" value="ECO:0007669"/>
    <property type="project" value="TreeGrafter"/>
</dbReference>
<keyword evidence="1" id="KW-0694">RNA-binding</keyword>
<dbReference type="PANTHER" id="PTHR14089:SF6">
    <property type="entry name" value="PRE-MRNA-SPLICING FACTOR RBM22"/>
    <property type="match status" value="1"/>
</dbReference>
<protein>
    <recommendedName>
        <fullName evidence="3">STL11/RBM22-like N-terminal domain-containing protein</fullName>
    </recommendedName>
</protein>
<feature type="region of interest" description="Disordered" evidence="2">
    <location>
        <begin position="111"/>
        <end position="134"/>
    </location>
</feature>
<dbReference type="GO" id="GO:0071006">
    <property type="term" value="C:U2-type catalytic step 1 spliceosome"/>
    <property type="evidence" value="ECO:0007669"/>
    <property type="project" value="TreeGrafter"/>
</dbReference>
<dbReference type="InterPro" id="IPR048995">
    <property type="entry name" value="STL11/RBM22-like_N"/>
</dbReference>
<evidence type="ECO:0000256" key="2">
    <source>
        <dbReference type="SAM" id="MobiDB-lite"/>
    </source>
</evidence>
<dbReference type="Proteomes" id="UP000249390">
    <property type="component" value="Unassembled WGS sequence"/>
</dbReference>
<reference evidence="4 5" key="1">
    <citation type="submission" date="2018-06" db="EMBL/GenBank/DDBJ databases">
        <title>The Genome of Cuscuta australis (Dodder) Provides Insight into the Evolution of Plant Parasitism.</title>
        <authorList>
            <person name="Liu H."/>
        </authorList>
    </citation>
    <scope>NUCLEOTIDE SEQUENCE [LARGE SCALE GENOMIC DNA]</scope>
    <source>
        <strain evidence="5">cv. Yunnan</strain>
        <tissue evidence="4">Vines</tissue>
    </source>
</reference>
<dbReference type="InterPro" id="IPR039171">
    <property type="entry name" value="Cwc2/Slt11"/>
</dbReference>
<dbReference type="EMBL" id="NQVE01000147">
    <property type="protein sequence ID" value="RAL44197.1"/>
    <property type="molecule type" value="Genomic_DNA"/>
</dbReference>
<sequence>MEHQLRLRDSIAESCLRSNHPILCQFCFGDNPRVTEAPYDNFCKTCARPFTRFRWRPYKDGRYKKTEICKPCCGSRLICQGCSIDLFSLLPDQVRDTAVHMSTNHAVMVKADEPLSEEREGRERKRARNRDNSHAPVKEAIRRVIVSHLKVGMQLCYLGR</sequence>
<evidence type="ECO:0000259" key="3">
    <source>
        <dbReference type="Pfam" id="PF21369"/>
    </source>
</evidence>
<name>A0A328DEM9_9ASTE</name>
<dbReference type="AlphaFoldDB" id="A0A328DEM9"/>
<accession>A0A328DEM9</accession>
<comment type="caution">
    <text evidence="4">The sequence shown here is derived from an EMBL/GenBank/DDBJ whole genome shotgun (WGS) entry which is preliminary data.</text>
</comment>
<keyword evidence="5" id="KW-1185">Reference proteome</keyword>
<evidence type="ECO:0000313" key="4">
    <source>
        <dbReference type="EMBL" id="RAL44197.1"/>
    </source>
</evidence>
<dbReference type="GO" id="GO:0036002">
    <property type="term" value="F:pre-mRNA binding"/>
    <property type="evidence" value="ECO:0007669"/>
    <property type="project" value="TreeGrafter"/>
</dbReference>
<feature type="domain" description="STL11/RBM22-like N-terminal" evidence="3">
    <location>
        <begin position="21"/>
        <end position="109"/>
    </location>
</feature>
<evidence type="ECO:0000313" key="5">
    <source>
        <dbReference type="Proteomes" id="UP000249390"/>
    </source>
</evidence>
<proteinExistence type="predicted"/>